<dbReference type="Gene3D" id="3.40.47.10">
    <property type="match status" value="2"/>
</dbReference>
<evidence type="ECO:0000256" key="7">
    <source>
        <dbReference type="RuleBase" id="RU003557"/>
    </source>
</evidence>
<dbReference type="CDD" id="cd00751">
    <property type="entry name" value="thiolase"/>
    <property type="match status" value="1"/>
</dbReference>
<dbReference type="NCBIfam" id="TIGR01930">
    <property type="entry name" value="AcCoA-C-Actrans"/>
    <property type="match status" value="1"/>
</dbReference>
<gene>
    <name evidence="10" type="ORF">G3256_18535</name>
</gene>
<dbReference type="NCBIfam" id="NF006552">
    <property type="entry name" value="PRK09051.1"/>
    <property type="match status" value="1"/>
</dbReference>
<dbReference type="KEGG" id="rpon:G3256_18535"/>
<evidence type="ECO:0000256" key="6">
    <source>
        <dbReference type="PIRSR" id="PIRSR000429-1"/>
    </source>
</evidence>
<dbReference type="PANTHER" id="PTHR18919:SF107">
    <property type="entry name" value="ACETYL-COA ACETYLTRANSFERASE, CYTOSOLIC"/>
    <property type="match status" value="1"/>
</dbReference>
<dbReference type="InterPro" id="IPR020613">
    <property type="entry name" value="Thiolase_CS"/>
</dbReference>
<sequence>MTREIVLLDGARTAIGTFGGALADTPPIELGTVAAKAALERSGVEGAQIGHVVFGHVINTEPRDMYLSRVAAMQAGVPETVPAMNVNRLCGSGAQAIVSVIQSLMLGDADFGLAGGAENMSRSPFIMPQQRWGAKMGDVKSLDMMLGALNCPFGTGHMGVTAENVAAEHGISREDQDAFALQSQERAAKAISEGRFSSQIAPVEVRVKRDMVAFDTDEHPKGTTAEALAGLRTVFQKDGTVTAGNASGINDGAAAVVMASAEAAEAAGLKPKARILGYAHAGVRPEVMGIGPIPAVEKLFEKTGLSAGDFDVIESNEAFAAQALAVSGALGFNPAKVNPNGGAIALGHPVGATGAIITVKTLYELERTGGKRGLITMCIGGGQGIALAIELL</sequence>
<comment type="similarity">
    <text evidence="1 7">Belongs to the thiolase-like superfamily. Thiolase family.</text>
</comment>
<dbReference type="EMBL" id="CP048788">
    <property type="protein sequence ID" value="QJF53034.1"/>
    <property type="molecule type" value="Genomic_DNA"/>
</dbReference>
<keyword evidence="2 7" id="KW-0808">Transferase</keyword>
<protein>
    <submittedName>
        <fullName evidence="10">Acetyl-CoA C-acyltransferase family protein</fullName>
    </submittedName>
</protein>
<feature type="active site" description="Proton acceptor" evidence="6">
    <location>
        <position position="348"/>
    </location>
</feature>
<dbReference type="Pfam" id="PF00108">
    <property type="entry name" value="Thiolase_N"/>
    <property type="match status" value="1"/>
</dbReference>
<evidence type="ECO:0000256" key="1">
    <source>
        <dbReference type="ARBA" id="ARBA00010982"/>
    </source>
</evidence>
<dbReference type="Pfam" id="PF02803">
    <property type="entry name" value="Thiolase_C"/>
    <property type="match status" value="1"/>
</dbReference>
<dbReference type="PROSITE" id="PS00099">
    <property type="entry name" value="THIOLASE_3"/>
    <property type="match status" value="1"/>
</dbReference>
<dbReference type="PROSITE" id="PS00737">
    <property type="entry name" value="THIOLASE_2"/>
    <property type="match status" value="1"/>
</dbReference>
<keyword evidence="4 7" id="KW-0012">Acyltransferase</keyword>
<dbReference type="InterPro" id="IPR020610">
    <property type="entry name" value="Thiolase_AS"/>
</dbReference>
<dbReference type="GO" id="GO:0003988">
    <property type="term" value="F:acetyl-CoA C-acyltransferase activity"/>
    <property type="evidence" value="ECO:0007669"/>
    <property type="project" value="UniProtKB-ARBA"/>
</dbReference>
<dbReference type="InterPro" id="IPR020617">
    <property type="entry name" value="Thiolase_C"/>
</dbReference>
<feature type="active site" description="Acyl-thioester intermediate" evidence="6">
    <location>
        <position position="90"/>
    </location>
</feature>
<dbReference type="FunFam" id="3.40.47.10:FF:000010">
    <property type="entry name" value="Acetyl-CoA acetyltransferase (Thiolase)"/>
    <property type="match status" value="1"/>
</dbReference>
<dbReference type="SUPFAM" id="SSF53901">
    <property type="entry name" value="Thiolase-like"/>
    <property type="match status" value="2"/>
</dbReference>
<dbReference type="RefSeq" id="WP_169642251.1">
    <property type="nucleotide sequence ID" value="NZ_CP048788.1"/>
</dbReference>
<dbReference type="AlphaFoldDB" id="A0A858SWA8"/>
<evidence type="ECO:0000256" key="2">
    <source>
        <dbReference type="ARBA" id="ARBA00022679"/>
    </source>
</evidence>
<evidence type="ECO:0000256" key="4">
    <source>
        <dbReference type="ARBA" id="ARBA00023315"/>
    </source>
</evidence>
<dbReference type="PANTHER" id="PTHR18919">
    <property type="entry name" value="ACETYL-COA C-ACYLTRANSFERASE"/>
    <property type="match status" value="1"/>
</dbReference>
<dbReference type="Proteomes" id="UP000503308">
    <property type="component" value="Chromosome"/>
</dbReference>
<dbReference type="GO" id="GO:0044281">
    <property type="term" value="P:small molecule metabolic process"/>
    <property type="evidence" value="ECO:0007669"/>
    <property type="project" value="UniProtKB-ARBA"/>
</dbReference>
<evidence type="ECO:0000259" key="9">
    <source>
        <dbReference type="Pfam" id="PF02803"/>
    </source>
</evidence>
<reference evidence="10 11" key="1">
    <citation type="submission" date="2020-02" db="EMBL/GenBank/DDBJ databases">
        <title>Genome sequence of Roseobacter ponti.</title>
        <authorList>
            <person name="Hollensteiner J."/>
            <person name="Schneider D."/>
            <person name="Poehlein A."/>
            <person name="Daniel R."/>
        </authorList>
    </citation>
    <scope>NUCLEOTIDE SEQUENCE [LARGE SCALE GENOMIC DNA]</scope>
    <source>
        <strain evidence="10 11">DSM 106830</strain>
    </source>
</reference>
<dbReference type="GO" id="GO:0042619">
    <property type="term" value="P:poly-hydroxybutyrate biosynthetic process"/>
    <property type="evidence" value="ECO:0007669"/>
    <property type="project" value="UniProtKB-KW"/>
</dbReference>
<dbReference type="PIRSF" id="PIRSF000429">
    <property type="entry name" value="Ac-CoA_Ac_transf"/>
    <property type="match status" value="1"/>
</dbReference>
<dbReference type="InterPro" id="IPR002155">
    <property type="entry name" value="Thiolase"/>
</dbReference>
<evidence type="ECO:0000256" key="5">
    <source>
        <dbReference type="ARBA" id="ARBA00037924"/>
    </source>
</evidence>
<feature type="active site" description="Proton acceptor" evidence="6">
    <location>
        <position position="378"/>
    </location>
</feature>
<dbReference type="InterPro" id="IPR016039">
    <property type="entry name" value="Thiolase-like"/>
</dbReference>
<evidence type="ECO:0000259" key="8">
    <source>
        <dbReference type="Pfam" id="PF00108"/>
    </source>
</evidence>
<evidence type="ECO:0000256" key="3">
    <source>
        <dbReference type="ARBA" id="ARBA00022752"/>
    </source>
</evidence>
<evidence type="ECO:0000313" key="11">
    <source>
        <dbReference type="Proteomes" id="UP000503308"/>
    </source>
</evidence>
<evidence type="ECO:0000313" key="10">
    <source>
        <dbReference type="EMBL" id="QJF53034.1"/>
    </source>
</evidence>
<feature type="domain" description="Thiolase N-terminal" evidence="8">
    <location>
        <begin position="5"/>
        <end position="261"/>
    </location>
</feature>
<organism evidence="10 11">
    <name type="scientific">Roseobacter ponti</name>
    <dbReference type="NCBI Taxonomy" id="1891787"/>
    <lineage>
        <taxon>Bacteria</taxon>
        <taxon>Pseudomonadati</taxon>
        <taxon>Pseudomonadota</taxon>
        <taxon>Alphaproteobacteria</taxon>
        <taxon>Rhodobacterales</taxon>
        <taxon>Roseobacteraceae</taxon>
        <taxon>Roseobacter</taxon>
    </lineage>
</organism>
<keyword evidence="3" id="KW-0583">PHB biosynthesis</keyword>
<keyword evidence="11" id="KW-1185">Reference proteome</keyword>
<proteinExistence type="inferred from homology"/>
<accession>A0A858SWA8</accession>
<comment type="pathway">
    <text evidence="5">Metabolic intermediate biosynthesis; (R)-mevalonate biosynthesis; (R)-mevalonate from acetyl-CoA: step 1/3.</text>
</comment>
<name>A0A858SWA8_9RHOB</name>
<feature type="domain" description="Thiolase C-terminal" evidence="9">
    <location>
        <begin position="269"/>
        <end position="390"/>
    </location>
</feature>
<dbReference type="InterPro" id="IPR020616">
    <property type="entry name" value="Thiolase_N"/>
</dbReference>